<dbReference type="AlphaFoldDB" id="A0A6J5E570"/>
<sequence>MLLGKVGRRLCAPIAWVAIGMSCQCAGAYAQEPPAHDENPGSIASADARDTLVRDLPLDGGGYQRVLFYGPKAGMRGIIVMFPGGADEIGIERDGAIRSGDNFVVRTRELWARRKYGVVIVDAIDHRSMRGQRSTAEYAAVTQTILGFAHSLSNVPVWVMGTSQGSIAAMNAASHAGPGELAGVVLTESVSVVGKSRETVFDAQPQDVRAPALIVANRDDRCWVAPPSMANEIAHAMRNAQPTVLFEQGGVARSSNDCGSRSPHGYWGIDEKVVNDIDRWMQDVSPTTAHSAAQRPHAD</sequence>
<organism evidence="2 3">
    <name type="scientific">Paraburkholderia solisilvae</name>
    <dbReference type="NCBI Taxonomy" id="624376"/>
    <lineage>
        <taxon>Bacteria</taxon>
        <taxon>Pseudomonadati</taxon>
        <taxon>Pseudomonadota</taxon>
        <taxon>Betaproteobacteria</taxon>
        <taxon>Burkholderiales</taxon>
        <taxon>Burkholderiaceae</taxon>
        <taxon>Paraburkholderia</taxon>
    </lineage>
</organism>
<name>A0A6J5E570_9BURK</name>
<feature type="chain" id="PRO_5027106222" description="Serine aminopeptidase S33 domain-containing protein" evidence="1">
    <location>
        <begin position="31"/>
        <end position="299"/>
    </location>
</feature>
<evidence type="ECO:0000256" key="1">
    <source>
        <dbReference type="SAM" id="SignalP"/>
    </source>
</evidence>
<keyword evidence="1" id="KW-0732">Signal</keyword>
<reference evidence="2 3" key="1">
    <citation type="submission" date="2020-04" db="EMBL/GenBank/DDBJ databases">
        <authorList>
            <person name="De Canck E."/>
        </authorList>
    </citation>
    <scope>NUCLEOTIDE SEQUENCE [LARGE SCALE GENOMIC DNA]</scope>
    <source>
        <strain evidence="2 3">LMG 29739</strain>
    </source>
</reference>
<protein>
    <recommendedName>
        <fullName evidence="4">Serine aminopeptidase S33 domain-containing protein</fullName>
    </recommendedName>
</protein>
<feature type="signal peptide" evidence="1">
    <location>
        <begin position="1"/>
        <end position="30"/>
    </location>
</feature>
<dbReference type="PROSITE" id="PS51257">
    <property type="entry name" value="PROKAR_LIPOPROTEIN"/>
    <property type="match status" value="1"/>
</dbReference>
<dbReference type="Proteomes" id="UP000494329">
    <property type="component" value="Unassembled WGS sequence"/>
</dbReference>
<dbReference type="SUPFAM" id="SSF53474">
    <property type="entry name" value="alpha/beta-Hydrolases"/>
    <property type="match status" value="1"/>
</dbReference>
<accession>A0A6J5E570</accession>
<dbReference type="EMBL" id="CADIKF010000025">
    <property type="protein sequence ID" value="CAB3760436.1"/>
    <property type="molecule type" value="Genomic_DNA"/>
</dbReference>
<dbReference type="Gene3D" id="3.40.50.1820">
    <property type="entry name" value="alpha/beta hydrolase"/>
    <property type="match status" value="1"/>
</dbReference>
<evidence type="ECO:0008006" key="4">
    <source>
        <dbReference type="Google" id="ProtNLM"/>
    </source>
</evidence>
<evidence type="ECO:0000313" key="3">
    <source>
        <dbReference type="Proteomes" id="UP000494329"/>
    </source>
</evidence>
<gene>
    <name evidence="2" type="ORF">LMG29739_03388</name>
</gene>
<evidence type="ECO:0000313" key="2">
    <source>
        <dbReference type="EMBL" id="CAB3760436.1"/>
    </source>
</evidence>
<proteinExistence type="predicted"/>
<dbReference type="InterPro" id="IPR029058">
    <property type="entry name" value="AB_hydrolase_fold"/>
</dbReference>
<keyword evidence="3" id="KW-1185">Reference proteome</keyword>